<comment type="caution">
    <text evidence="1">The sequence shown here is derived from an EMBL/GenBank/DDBJ whole genome shotgun (WGS) entry which is preliminary data.</text>
</comment>
<evidence type="ECO:0000313" key="1">
    <source>
        <dbReference type="EMBL" id="KAH7571483.1"/>
    </source>
</evidence>
<name>A0ABQ8I4B3_9ROSI</name>
<proteinExistence type="predicted"/>
<evidence type="ECO:0000313" key="2">
    <source>
        <dbReference type="Proteomes" id="UP000827721"/>
    </source>
</evidence>
<sequence>MKCPRVKEIHIKKIICNLVTQMMEKTGKELSPIECFKKFHVRKHSTEVWTHEKAKQLYVCITLQIWVKAKDVYDSSSDESSKCARVDKQEELKLKIKSLTEELQEL</sequence>
<reference evidence="1 2" key="1">
    <citation type="submission" date="2021-02" db="EMBL/GenBank/DDBJ databases">
        <title>Plant Genome Project.</title>
        <authorList>
            <person name="Zhang R.-G."/>
        </authorList>
    </citation>
    <scope>NUCLEOTIDE SEQUENCE [LARGE SCALE GENOMIC DNA]</scope>
    <source>
        <tissue evidence="1">Leaves</tissue>
    </source>
</reference>
<gene>
    <name evidence="1" type="ORF">JRO89_XS04G0060400</name>
</gene>
<organism evidence="1 2">
    <name type="scientific">Xanthoceras sorbifolium</name>
    <dbReference type="NCBI Taxonomy" id="99658"/>
    <lineage>
        <taxon>Eukaryota</taxon>
        <taxon>Viridiplantae</taxon>
        <taxon>Streptophyta</taxon>
        <taxon>Embryophyta</taxon>
        <taxon>Tracheophyta</taxon>
        <taxon>Spermatophyta</taxon>
        <taxon>Magnoliopsida</taxon>
        <taxon>eudicotyledons</taxon>
        <taxon>Gunneridae</taxon>
        <taxon>Pentapetalae</taxon>
        <taxon>rosids</taxon>
        <taxon>malvids</taxon>
        <taxon>Sapindales</taxon>
        <taxon>Sapindaceae</taxon>
        <taxon>Xanthoceroideae</taxon>
        <taxon>Xanthoceras</taxon>
    </lineage>
</organism>
<accession>A0ABQ8I4B3</accession>
<protein>
    <submittedName>
        <fullName evidence="1">Uncharacterized protein</fullName>
    </submittedName>
</protein>
<keyword evidence="2" id="KW-1185">Reference proteome</keyword>
<dbReference type="Proteomes" id="UP000827721">
    <property type="component" value="Unassembled WGS sequence"/>
</dbReference>
<dbReference type="EMBL" id="JAFEMO010000004">
    <property type="protein sequence ID" value="KAH7571483.1"/>
    <property type="molecule type" value="Genomic_DNA"/>
</dbReference>